<evidence type="ECO:0000313" key="4">
    <source>
        <dbReference type="Proteomes" id="UP000007382"/>
    </source>
</evidence>
<dbReference type="Pfam" id="PF14742">
    <property type="entry name" value="GDE_N_bis"/>
    <property type="match status" value="1"/>
</dbReference>
<evidence type="ECO:0000313" key="3">
    <source>
        <dbReference type="EMBL" id="BAM06669.1"/>
    </source>
</evidence>
<dbReference type="SUPFAM" id="SSF48208">
    <property type="entry name" value="Six-hairpin glycosidases"/>
    <property type="match status" value="1"/>
</dbReference>
<sequence>MNLEPLGEPENGVSYFRQYIPFSSSSGEEAEGAVSLLLERILLPEGVRERLSIRNFSRVKRSLQVVLAMDSDFADMFEVRGFVSSIDLPRKVERVFRDGVLSFSCQGKDGIVRESVISFGGGHPAVVSSAGKEVRWTITIPPGEECCVETVLALVETRSIPLHSVHEPELSPESFSSVLKKMRKNNLDELEKWPVLKTDNPILSASYDRACKDMDMLFTGGFEGKVPYAGLPWFSTFFGRDAIITAYSILWARPDIALNVLKYLEKRQATEIDPFRASQPGKILHEERSGELSNLLEIPFGRYYGSIDSTPLFIVLACEYYQRTGDEKILASLWPSIEKALFWIDQYGLDPVSQFLIYSASSDGGLINQGWKDSADSVFHADGSLAKHPIALIEVQGYLYWAWSMLAPLAEKFGALSLSKSLKKRAKRLKENVINKFWIPEYNMFAMAIDGAGKPCVIKSSNPGHLLLTGILPRNLARRLAKTLLDPELFSGWGVRTLAKGAARYNPVSYHNGSIWPHDNGLILAGMSRMGFIKELKTLSSAYLDGISMFKDYRLPELICGFDRQDFAGPVLYPTSCSPQAWSVASLFLLIRSMTGELFEKGRFVHKGRFFLPPGVESLEILGVKGADRALISS</sequence>
<evidence type="ECO:0000259" key="2">
    <source>
        <dbReference type="Pfam" id="PF22422"/>
    </source>
</evidence>
<proteinExistence type="predicted"/>
<reference evidence="4" key="2">
    <citation type="submission" date="2012-03" db="EMBL/GenBank/DDBJ databases">
        <title>The complete genome sequence of the pioneer microbe on fresh volcanic deposit, Leptospirillum ferrooxidans strain C2-3.</title>
        <authorList>
            <person name="Fujimura R."/>
            <person name="Sato Y."/>
            <person name="Nishizawa T."/>
            <person name="Nanba K."/>
            <person name="Oshima K."/>
            <person name="Hattori M."/>
            <person name="Kamijo T."/>
            <person name="Ohta H."/>
        </authorList>
    </citation>
    <scope>NUCLEOTIDE SEQUENCE [LARGE SCALE GENOMIC DNA]</scope>
    <source>
        <strain evidence="4">C2-3</strain>
    </source>
</reference>
<dbReference type="Proteomes" id="UP000007382">
    <property type="component" value="Chromosome"/>
</dbReference>
<organism evidence="3 4">
    <name type="scientific">Leptospirillum ferrooxidans (strain C2-3)</name>
    <dbReference type="NCBI Taxonomy" id="1162668"/>
    <lineage>
        <taxon>Bacteria</taxon>
        <taxon>Pseudomonadati</taxon>
        <taxon>Nitrospirota</taxon>
        <taxon>Nitrospiria</taxon>
        <taxon>Nitrospirales</taxon>
        <taxon>Nitrospiraceae</taxon>
        <taxon>Leptospirillum</taxon>
    </lineage>
</organism>
<dbReference type="InterPro" id="IPR054491">
    <property type="entry name" value="MGH1-like_GH"/>
</dbReference>
<reference evidence="3 4" key="1">
    <citation type="journal article" date="2012" name="J. Bacteriol.">
        <title>Complete Genome Sequence of Leptospirillum ferrooxidans Strain C2-3, Isolated from a Fresh Volcanic Ash Deposit on the Island of Miyake, Japan.</title>
        <authorList>
            <person name="Fujimura R."/>
            <person name="Sato Y."/>
            <person name="Nishizawa T."/>
            <person name="Oshima K."/>
            <person name="Kim S.-W."/>
            <person name="Hattori M."/>
            <person name="Kamijo T."/>
            <person name="Ohta H."/>
        </authorList>
    </citation>
    <scope>NUCLEOTIDE SEQUENCE [LARGE SCALE GENOMIC DNA]</scope>
    <source>
        <strain evidence="3 4">C2-3</strain>
    </source>
</reference>
<feature type="domain" description="Mannosylglycerate hydrolase MGH1-like glycoside hydrolase" evidence="2">
    <location>
        <begin position="242"/>
        <end position="547"/>
    </location>
</feature>
<dbReference type="InterPro" id="IPR012341">
    <property type="entry name" value="6hp_glycosidase-like_sf"/>
</dbReference>
<gene>
    <name evidence="3" type="ordered locus">LFE_0965</name>
</gene>
<dbReference type="InterPro" id="IPR008928">
    <property type="entry name" value="6-hairpin_glycosidase_sf"/>
</dbReference>
<protein>
    <submittedName>
        <fullName evidence="3">Putative amyloalpha-1,6-glucosidase</fullName>
    </submittedName>
</protein>
<dbReference type="GO" id="GO:0005975">
    <property type="term" value="P:carbohydrate metabolic process"/>
    <property type="evidence" value="ECO:0007669"/>
    <property type="project" value="InterPro"/>
</dbReference>
<dbReference type="KEGG" id="lfc:LFE_0965"/>
<dbReference type="Pfam" id="PF22422">
    <property type="entry name" value="MGH1-like_GH"/>
    <property type="match status" value="1"/>
</dbReference>
<dbReference type="EMBL" id="AP012342">
    <property type="protein sequence ID" value="BAM06669.1"/>
    <property type="molecule type" value="Genomic_DNA"/>
</dbReference>
<dbReference type="AlphaFoldDB" id="I0IN20"/>
<dbReference type="Gene3D" id="1.50.10.10">
    <property type="match status" value="1"/>
</dbReference>
<dbReference type="PATRIC" id="fig|1162668.3.peg.1112"/>
<dbReference type="InterPro" id="IPR032856">
    <property type="entry name" value="GDE_N_bis"/>
</dbReference>
<dbReference type="HOGENOM" id="CLU_019216_1_0_0"/>
<dbReference type="STRING" id="1162668.LFE_0965"/>
<name>I0IN20_LEPFC</name>
<evidence type="ECO:0000259" key="1">
    <source>
        <dbReference type="Pfam" id="PF14742"/>
    </source>
</evidence>
<dbReference type="eggNOG" id="COG3408">
    <property type="taxonomic scope" value="Bacteria"/>
</dbReference>
<feature type="domain" description="Putative glycogen debranching enzyme N-terminal" evidence="1">
    <location>
        <begin position="25"/>
        <end position="148"/>
    </location>
</feature>
<keyword evidence="4" id="KW-1185">Reference proteome</keyword>
<accession>I0IN20</accession>